<comment type="catalytic activity">
    <reaction evidence="1 9">
        <text>N-(5-phospho-beta-D-ribosyl)anthranilate = 1-(2-carboxyphenylamino)-1-deoxy-D-ribulose 5-phosphate</text>
        <dbReference type="Rhea" id="RHEA:21540"/>
        <dbReference type="ChEBI" id="CHEBI:18277"/>
        <dbReference type="ChEBI" id="CHEBI:58613"/>
        <dbReference type="EC" id="5.3.1.24"/>
    </reaction>
</comment>
<protein>
    <recommendedName>
        <fullName evidence="4 9">N-(5'-phosphoribosyl)anthranilate isomerase</fullName>
        <shortName evidence="9">PRAI</shortName>
        <ecNumber evidence="3 9">5.3.1.24</ecNumber>
    </recommendedName>
</protein>
<dbReference type="HAMAP" id="MF_00135">
    <property type="entry name" value="PRAI"/>
    <property type="match status" value="1"/>
</dbReference>
<dbReference type="GO" id="GO:0000162">
    <property type="term" value="P:L-tryptophan biosynthetic process"/>
    <property type="evidence" value="ECO:0007669"/>
    <property type="project" value="UniProtKB-UniRule"/>
</dbReference>
<dbReference type="Pfam" id="PF00697">
    <property type="entry name" value="PRAI"/>
    <property type="match status" value="1"/>
</dbReference>
<evidence type="ECO:0000313" key="12">
    <source>
        <dbReference type="Proteomes" id="UP000325286"/>
    </source>
</evidence>
<feature type="domain" description="N-(5'phosphoribosyl) anthranilate isomerase (PRAI)" evidence="10">
    <location>
        <begin position="9"/>
        <end position="216"/>
    </location>
</feature>
<dbReference type="InterPro" id="IPR011060">
    <property type="entry name" value="RibuloseP-bd_barrel"/>
</dbReference>
<dbReference type="RefSeq" id="WP_084428234.1">
    <property type="nucleotide sequence ID" value="NZ_CP042914.1"/>
</dbReference>
<dbReference type="Proteomes" id="UP000325286">
    <property type="component" value="Chromosome"/>
</dbReference>
<evidence type="ECO:0000259" key="10">
    <source>
        <dbReference type="Pfam" id="PF00697"/>
    </source>
</evidence>
<evidence type="ECO:0000256" key="6">
    <source>
        <dbReference type="ARBA" id="ARBA00022822"/>
    </source>
</evidence>
<evidence type="ECO:0000256" key="2">
    <source>
        <dbReference type="ARBA" id="ARBA00004664"/>
    </source>
</evidence>
<dbReference type="SUPFAM" id="SSF51366">
    <property type="entry name" value="Ribulose-phoshate binding barrel"/>
    <property type="match status" value="1"/>
</dbReference>
<dbReference type="KEGG" id="rul:UC8_23800"/>
<keyword evidence="8 9" id="KW-0413">Isomerase</keyword>
<comment type="similarity">
    <text evidence="9">Belongs to the TrpF family.</text>
</comment>
<dbReference type="PANTHER" id="PTHR42894:SF1">
    <property type="entry name" value="N-(5'-PHOSPHORIBOSYL)ANTHRANILATE ISOMERASE"/>
    <property type="match status" value="1"/>
</dbReference>
<dbReference type="OrthoDB" id="9786954at2"/>
<proteinExistence type="inferred from homology"/>
<keyword evidence="5 9" id="KW-0028">Amino-acid biosynthesis</keyword>
<gene>
    <name evidence="9 11" type="primary">trpF</name>
    <name evidence="11" type="ORF">UC8_23800</name>
</gene>
<evidence type="ECO:0000256" key="3">
    <source>
        <dbReference type="ARBA" id="ARBA00012572"/>
    </source>
</evidence>
<comment type="pathway">
    <text evidence="2 9">Amino-acid biosynthesis; L-tryptophan biosynthesis; L-tryptophan from chorismate: step 3/5.</text>
</comment>
<evidence type="ECO:0000313" key="11">
    <source>
        <dbReference type="EMBL" id="QEG40370.1"/>
    </source>
</evidence>
<evidence type="ECO:0000256" key="5">
    <source>
        <dbReference type="ARBA" id="ARBA00022605"/>
    </source>
</evidence>
<dbReference type="EMBL" id="CP042914">
    <property type="protein sequence ID" value="QEG40370.1"/>
    <property type="molecule type" value="Genomic_DNA"/>
</dbReference>
<keyword evidence="7 9" id="KW-0057">Aromatic amino acid biosynthesis</keyword>
<dbReference type="UniPathway" id="UPA00035">
    <property type="reaction ID" value="UER00042"/>
</dbReference>
<dbReference type="InterPro" id="IPR013785">
    <property type="entry name" value="Aldolase_TIM"/>
</dbReference>
<dbReference type="EC" id="5.3.1.24" evidence="3 9"/>
<dbReference type="InterPro" id="IPR001240">
    <property type="entry name" value="PRAI_dom"/>
</dbReference>
<dbReference type="PANTHER" id="PTHR42894">
    <property type="entry name" value="N-(5'-PHOSPHORIBOSYL)ANTHRANILATE ISOMERASE"/>
    <property type="match status" value="1"/>
</dbReference>
<name>A0A5B9QRQ3_9BACT</name>
<evidence type="ECO:0000256" key="4">
    <source>
        <dbReference type="ARBA" id="ARBA00022272"/>
    </source>
</evidence>
<dbReference type="CDD" id="cd00405">
    <property type="entry name" value="PRAI"/>
    <property type="match status" value="1"/>
</dbReference>
<keyword evidence="6 9" id="KW-0822">Tryptophan biosynthesis</keyword>
<organism evidence="11 12">
    <name type="scientific">Roseimaritima ulvae</name>
    <dbReference type="NCBI Taxonomy" id="980254"/>
    <lineage>
        <taxon>Bacteria</taxon>
        <taxon>Pseudomonadati</taxon>
        <taxon>Planctomycetota</taxon>
        <taxon>Planctomycetia</taxon>
        <taxon>Pirellulales</taxon>
        <taxon>Pirellulaceae</taxon>
        <taxon>Roseimaritima</taxon>
    </lineage>
</organism>
<dbReference type="InterPro" id="IPR044643">
    <property type="entry name" value="TrpF_fam"/>
</dbReference>
<evidence type="ECO:0000256" key="9">
    <source>
        <dbReference type="HAMAP-Rule" id="MF_00135"/>
    </source>
</evidence>
<evidence type="ECO:0000256" key="7">
    <source>
        <dbReference type="ARBA" id="ARBA00023141"/>
    </source>
</evidence>
<dbReference type="Gene3D" id="3.20.20.70">
    <property type="entry name" value="Aldolase class I"/>
    <property type="match status" value="1"/>
</dbReference>
<evidence type="ECO:0000256" key="1">
    <source>
        <dbReference type="ARBA" id="ARBA00001164"/>
    </source>
</evidence>
<accession>A0A5B9QRQ3</accession>
<reference evidence="11 12" key="1">
    <citation type="submission" date="2019-08" db="EMBL/GenBank/DDBJ databases">
        <title>Deep-cultivation of Planctomycetes and their phenomic and genomic characterization uncovers novel biology.</title>
        <authorList>
            <person name="Wiegand S."/>
            <person name="Jogler M."/>
            <person name="Boedeker C."/>
            <person name="Pinto D."/>
            <person name="Vollmers J."/>
            <person name="Rivas-Marin E."/>
            <person name="Kohn T."/>
            <person name="Peeters S.H."/>
            <person name="Heuer A."/>
            <person name="Rast P."/>
            <person name="Oberbeckmann S."/>
            <person name="Bunk B."/>
            <person name="Jeske O."/>
            <person name="Meyerdierks A."/>
            <person name="Storesund J.E."/>
            <person name="Kallscheuer N."/>
            <person name="Luecker S."/>
            <person name="Lage O.M."/>
            <person name="Pohl T."/>
            <person name="Merkel B.J."/>
            <person name="Hornburger P."/>
            <person name="Mueller R.-W."/>
            <person name="Bruemmer F."/>
            <person name="Labrenz M."/>
            <person name="Spormann A.M."/>
            <person name="Op den Camp H."/>
            <person name="Overmann J."/>
            <person name="Amann R."/>
            <person name="Jetten M.S.M."/>
            <person name="Mascher T."/>
            <person name="Medema M.H."/>
            <person name="Devos D.P."/>
            <person name="Kaster A.-K."/>
            <person name="Ovreas L."/>
            <person name="Rohde M."/>
            <person name="Galperin M.Y."/>
            <person name="Jogler C."/>
        </authorList>
    </citation>
    <scope>NUCLEOTIDE SEQUENCE [LARGE SCALE GENOMIC DNA]</scope>
    <source>
        <strain evidence="11 12">UC8</strain>
    </source>
</reference>
<evidence type="ECO:0000256" key="8">
    <source>
        <dbReference type="ARBA" id="ARBA00023235"/>
    </source>
</evidence>
<sequence length="226" mass="24159">MTTAFGFRVKICGVRKLSDLQAAADAGADAVGLNFHPPSVRYLPEDKRRGELAEAARELGLRTVGVFVNEPIPSLRRVADELQLSAVQLHGDESLDDAQRLLDESLPVIRAIRLPTDPLAPSDIDHRVAPWQQAGCGILLDADAGGSFGGVGHRLDWSGIGRWAADAPFRWMLAGGLTPETLGIAIKQACPFGVDVASGVEQPRGIKNKALIEAFCRTAHSLPPTD</sequence>
<dbReference type="AlphaFoldDB" id="A0A5B9QRQ3"/>
<keyword evidence="12" id="KW-1185">Reference proteome</keyword>
<dbReference type="GO" id="GO:0004640">
    <property type="term" value="F:phosphoribosylanthranilate isomerase activity"/>
    <property type="evidence" value="ECO:0007669"/>
    <property type="project" value="UniProtKB-UniRule"/>
</dbReference>